<keyword evidence="1" id="KW-1133">Transmembrane helix</keyword>
<name>A0A1T4W9M7_9FIRM</name>
<dbReference type="AlphaFoldDB" id="A0A1T4W9M7"/>
<keyword evidence="1" id="KW-0812">Transmembrane</keyword>
<dbReference type="Proteomes" id="UP000190814">
    <property type="component" value="Unassembled WGS sequence"/>
</dbReference>
<keyword evidence="1" id="KW-0472">Membrane</keyword>
<feature type="transmembrane region" description="Helical" evidence="1">
    <location>
        <begin position="25"/>
        <end position="45"/>
    </location>
</feature>
<feature type="non-terminal residue" evidence="2">
    <location>
        <position position="46"/>
    </location>
</feature>
<accession>A0A1T4W9M7</accession>
<evidence type="ECO:0000256" key="1">
    <source>
        <dbReference type="SAM" id="Phobius"/>
    </source>
</evidence>
<proteinExistence type="predicted"/>
<evidence type="ECO:0000313" key="3">
    <source>
        <dbReference type="Proteomes" id="UP000190814"/>
    </source>
</evidence>
<keyword evidence="3" id="KW-1185">Reference proteome</keyword>
<gene>
    <name evidence="2" type="ORF">SAMN02745111_02476</name>
</gene>
<dbReference type="STRING" id="39495.SAMN02745111_02476"/>
<protein>
    <submittedName>
        <fullName evidence="2">Uncharacterized protein</fullName>
    </submittedName>
</protein>
<evidence type="ECO:0000313" key="2">
    <source>
        <dbReference type="EMBL" id="SKA73973.1"/>
    </source>
</evidence>
<organism evidence="2 3">
    <name type="scientific">Eubacterium uniforme</name>
    <dbReference type="NCBI Taxonomy" id="39495"/>
    <lineage>
        <taxon>Bacteria</taxon>
        <taxon>Bacillati</taxon>
        <taxon>Bacillota</taxon>
        <taxon>Clostridia</taxon>
        <taxon>Eubacteriales</taxon>
        <taxon>Eubacteriaceae</taxon>
        <taxon>Eubacterium</taxon>
    </lineage>
</organism>
<sequence>MKHDINNNFYEYKEEAYKGFTLKELFTMITCLVLSSAVVMFFMFVC</sequence>
<reference evidence="2 3" key="1">
    <citation type="submission" date="2017-02" db="EMBL/GenBank/DDBJ databases">
        <authorList>
            <person name="Peterson S.W."/>
        </authorList>
    </citation>
    <scope>NUCLEOTIDE SEQUENCE [LARGE SCALE GENOMIC DNA]</scope>
    <source>
        <strain evidence="2 3">ATCC 35992</strain>
    </source>
</reference>
<dbReference type="EMBL" id="FUXZ01000042">
    <property type="protein sequence ID" value="SKA73973.1"/>
    <property type="molecule type" value="Genomic_DNA"/>
</dbReference>